<keyword evidence="7" id="KW-1185">Reference proteome</keyword>
<dbReference type="GO" id="GO:0046872">
    <property type="term" value="F:metal ion binding"/>
    <property type="evidence" value="ECO:0007669"/>
    <property type="project" value="UniProtKB-KW"/>
</dbReference>
<dbReference type="InterPro" id="IPR012675">
    <property type="entry name" value="Beta-grasp_dom_sf"/>
</dbReference>
<name>A0AA38CKK5_TAXCH</name>
<dbReference type="InterPro" id="IPR001041">
    <property type="entry name" value="2Fe-2S_ferredoxin-type"/>
</dbReference>
<evidence type="ECO:0000313" key="6">
    <source>
        <dbReference type="EMBL" id="KAH9301396.1"/>
    </source>
</evidence>
<dbReference type="InterPro" id="IPR001055">
    <property type="entry name" value="Adrenodoxin-like"/>
</dbReference>
<dbReference type="GO" id="GO:0051537">
    <property type="term" value="F:2 iron, 2 sulfur cluster binding"/>
    <property type="evidence" value="ECO:0007669"/>
    <property type="project" value="UniProtKB-KW"/>
</dbReference>
<feature type="domain" description="2Fe-2S ferredoxin-type" evidence="5">
    <location>
        <begin position="44"/>
        <end position="91"/>
    </location>
</feature>
<sequence length="99" mass="10954">PEKLSEEELEVQRGPATGGQNLRHIMLDNQLDLYGPFYKLPLLNCGGGGTCGTCIVEILQGQELLSERTSKEKEHLKKMPKTWRLACQTVVGNKDSVGK</sequence>
<evidence type="ECO:0000313" key="7">
    <source>
        <dbReference type="Proteomes" id="UP000824469"/>
    </source>
</evidence>
<feature type="non-terminal residue" evidence="6">
    <location>
        <position position="1"/>
    </location>
</feature>
<dbReference type="GO" id="GO:0140647">
    <property type="term" value="P:P450-containing electron transport chain"/>
    <property type="evidence" value="ECO:0007669"/>
    <property type="project" value="InterPro"/>
</dbReference>
<feature type="non-terminal residue" evidence="6">
    <location>
        <position position="99"/>
    </location>
</feature>
<dbReference type="Proteomes" id="UP000824469">
    <property type="component" value="Unassembled WGS sequence"/>
</dbReference>
<reference evidence="6 7" key="1">
    <citation type="journal article" date="2021" name="Nat. Plants">
        <title>The Taxus genome provides insights into paclitaxel biosynthesis.</title>
        <authorList>
            <person name="Xiong X."/>
            <person name="Gou J."/>
            <person name="Liao Q."/>
            <person name="Li Y."/>
            <person name="Zhou Q."/>
            <person name="Bi G."/>
            <person name="Li C."/>
            <person name="Du R."/>
            <person name="Wang X."/>
            <person name="Sun T."/>
            <person name="Guo L."/>
            <person name="Liang H."/>
            <person name="Lu P."/>
            <person name="Wu Y."/>
            <person name="Zhang Z."/>
            <person name="Ro D.K."/>
            <person name="Shang Y."/>
            <person name="Huang S."/>
            <person name="Yan J."/>
        </authorList>
    </citation>
    <scope>NUCLEOTIDE SEQUENCE [LARGE SCALE GENOMIC DNA]</scope>
    <source>
        <strain evidence="6">Ta-2019</strain>
    </source>
</reference>
<evidence type="ECO:0000256" key="4">
    <source>
        <dbReference type="ARBA" id="ARBA00023014"/>
    </source>
</evidence>
<dbReference type="GO" id="GO:0009055">
    <property type="term" value="F:electron transfer activity"/>
    <property type="evidence" value="ECO:0007669"/>
    <property type="project" value="TreeGrafter"/>
</dbReference>
<evidence type="ECO:0000256" key="3">
    <source>
        <dbReference type="ARBA" id="ARBA00023004"/>
    </source>
</evidence>
<evidence type="ECO:0000259" key="5">
    <source>
        <dbReference type="Pfam" id="PF00111"/>
    </source>
</evidence>
<dbReference type="Gene3D" id="3.10.20.30">
    <property type="match status" value="1"/>
</dbReference>
<evidence type="ECO:0000256" key="1">
    <source>
        <dbReference type="ARBA" id="ARBA00022714"/>
    </source>
</evidence>
<organism evidence="6 7">
    <name type="scientific">Taxus chinensis</name>
    <name type="common">Chinese yew</name>
    <name type="synonym">Taxus wallichiana var. chinensis</name>
    <dbReference type="NCBI Taxonomy" id="29808"/>
    <lineage>
        <taxon>Eukaryota</taxon>
        <taxon>Viridiplantae</taxon>
        <taxon>Streptophyta</taxon>
        <taxon>Embryophyta</taxon>
        <taxon>Tracheophyta</taxon>
        <taxon>Spermatophyta</taxon>
        <taxon>Pinopsida</taxon>
        <taxon>Pinidae</taxon>
        <taxon>Conifers II</taxon>
        <taxon>Cupressales</taxon>
        <taxon>Taxaceae</taxon>
        <taxon>Taxus</taxon>
    </lineage>
</organism>
<keyword evidence="1" id="KW-0001">2Fe-2S</keyword>
<comment type="caution">
    <text evidence="6">The sequence shown here is derived from an EMBL/GenBank/DDBJ whole genome shotgun (WGS) entry which is preliminary data.</text>
</comment>
<keyword evidence="2" id="KW-0479">Metal-binding</keyword>
<dbReference type="PANTHER" id="PTHR23426">
    <property type="entry name" value="FERREDOXIN/ADRENODOXIN"/>
    <property type="match status" value="1"/>
</dbReference>
<dbReference type="SUPFAM" id="SSF54292">
    <property type="entry name" value="2Fe-2S ferredoxin-like"/>
    <property type="match status" value="1"/>
</dbReference>
<dbReference type="InterPro" id="IPR036010">
    <property type="entry name" value="2Fe-2S_ferredoxin-like_sf"/>
</dbReference>
<keyword evidence="4" id="KW-0411">Iron-sulfur</keyword>
<dbReference type="PANTHER" id="PTHR23426:SF27">
    <property type="entry name" value="PHOTOSYNTHETIC NDH SUBUNIT OF SUBCOMPLEX B 3, CHLOROPLASTIC"/>
    <property type="match status" value="1"/>
</dbReference>
<dbReference type="Pfam" id="PF00111">
    <property type="entry name" value="Fer2"/>
    <property type="match status" value="1"/>
</dbReference>
<dbReference type="OMA" id="SSRMEYP"/>
<gene>
    <name evidence="6" type="ORF">KI387_012979</name>
</gene>
<keyword evidence="3" id="KW-0408">Iron</keyword>
<evidence type="ECO:0000256" key="2">
    <source>
        <dbReference type="ARBA" id="ARBA00022723"/>
    </source>
</evidence>
<dbReference type="AlphaFoldDB" id="A0AA38CKK5"/>
<accession>A0AA38CKK5</accession>
<proteinExistence type="predicted"/>
<dbReference type="EMBL" id="JAHRHJ020000009">
    <property type="protein sequence ID" value="KAH9301396.1"/>
    <property type="molecule type" value="Genomic_DNA"/>
</dbReference>
<dbReference type="GO" id="GO:0009535">
    <property type="term" value="C:chloroplast thylakoid membrane"/>
    <property type="evidence" value="ECO:0007669"/>
    <property type="project" value="TreeGrafter"/>
</dbReference>
<protein>
    <recommendedName>
        <fullName evidence="5">2Fe-2S ferredoxin-type domain-containing protein</fullName>
    </recommendedName>
</protein>